<dbReference type="PANTHER" id="PTHR43586:SF4">
    <property type="entry name" value="ISOPENICILLIN N EPIMERASE"/>
    <property type="match status" value="1"/>
</dbReference>
<keyword evidence="4" id="KW-0663">Pyridoxal phosphate</keyword>
<evidence type="ECO:0000256" key="6">
    <source>
        <dbReference type="RuleBase" id="RU004504"/>
    </source>
</evidence>
<protein>
    <recommendedName>
        <fullName evidence="3">cysteine desulfurase</fullName>
        <ecNumber evidence="3">2.8.1.7</ecNumber>
    </recommendedName>
</protein>
<name>A0A174NB75_9FIRM</name>
<comment type="cofactor">
    <cofactor evidence="1 6">
        <name>pyridoxal 5'-phosphate</name>
        <dbReference type="ChEBI" id="CHEBI:597326"/>
    </cofactor>
</comment>
<feature type="domain" description="Aminotransferase class V" evidence="7">
    <location>
        <begin position="2"/>
        <end position="366"/>
    </location>
</feature>
<dbReference type="OrthoDB" id="9804366at2"/>
<dbReference type="InterPro" id="IPR000192">
    <property type="entry name" value="Aminotrans_V_dom"/>
</dbReference>
<accession>A0A174NB75</accession>
<evidence type="ECO:0000313" key="8">
    <source>
        <dbReference type="EMBL" id="CUP45962.1"/>
    </source>
</evidence>
<organism evidence="8 9">
    <name type="scientific">Anaerotruncus colihominis</name>
    <dbReference type="NCBI Taxonomy" id="169435"/>
    <lineage>
        <taxon>Bacteria</taxon>
        <taxon>Bacillati</taxon>
        <taxon>Bacillota</taxon>
        <taxon>Clostridia</taxon>
        <taxon>Eubacteriales</taxon>
        <taxon>Oscillospiraceae</taxon>
        <taxon>Anaerotruncus</taxon>
    </lineage>
</organism>
<dbReference type="InterPro" id="IPR015421">
    <property type="entry name" value="PyrdxlP-dep_Trfase_major"/>
</dbReference>
<dbReference type="SUPFAM" id="SSF53383">
    <property type="entry name" value="PLP-dependent transferases"/>
    <property type="match status" value="1"/>
</dbReference>
<dbReference type="PROSITE" id="PS00595">
    <property type="entry name" value="AA_TRANSFER_CLASS_5"/>
    <property type="match status" value="1"/>
</dbReference>
<dbReference type="InterPro" id="IPR016454">
    <property type="entry name" value="Cysteine_dSase"/>
</dbReference>
<evidence type="ECO:0000256" key="3">
    <source>
        <dbReference type="ARBA" id="ARBA00012239"/>
    </source>
</evidence>
<reference evidence="8 9" key="1">
    <citation type="submission" date="2015-09" db="EMBL/GenBank/DDBJ databases">
        <authorList>
            <consortium name="Pathogen Informatics"/>
        </authorList>
    </citation>
    <scope>NUCLEOTIDE SEQUENCE [LARGE SCALE GENOMIC DNA]</scope>
    <source>
        <strain evidence="8 9">2789STDY5834939</strain>
    </source>
</reference>
<sequence length="381" mass="40716">MIYFDNAATTFPKPLVVKNAVDTALTRYGANPGRGGHDLSVETAKQVFEVRSKIAGFFGAKDVEDVVFTQNCTYALNTVIKGLLRFGDHVIISDLEHNSVLRPVHTLATRGIITYSSACVSFDSDQTVASFRSLIHPNTRAIIVTHASNVFGTILPITQLAQLARQYGLYLVVDAAQTAGTEPIDMQKMGIDFLCAAGHKGLYGPSGTGFLITSYGKRLLPLAEGGTGSASFDYDQPDFMPDRFESGTLNTVGILGLGAGIDFVSSCGMERIARGELYITRCIYDELKEIKGVKLYTPAPQYGTSSAVLSFNIDGLSSEETTAQLNSAGFALRGGLHCAPDAHKKYGTIEGGTARLSIGAFNTVEQGAAFSEAVRRIVAAQ</sequence>
<dbReference type="EMBL" id="CZBE01000005">
    <property type="protein sequence ID" value="CUP45962.1"/>
    <property type="molecule type" value="Genomic_DNA"/>
</dbReference>
<dbReference type="EC" id="2.8.1.7" evidence="3"/>
<dbReference type="Gene3D" id="3.40.640.10">
    <property type="entry name" value="Type I PLP-dependent aspartate aminotransferase-like (Major domain)"/>
    <property type="match status" value="1"/>
</dbReference>
<dbReference type="InterPro" id="IPR015422">
    <property type="entry name" value="PyrdxlP-dep_Trfase_small"/>
</dbReference>
<dbReference type="AlphaFoldDB" id="A0A174NB75"/>
<dbReference type="InterPro" id="IPR020578">
    <property type="entry name" value="Aminotrans_V_PyrdxlP_BS"/>
</dbReference>
<dbReference type="Gene3D" id="3.90.1150.10">
    <property type="entry name" value="Aspartate Aminotransferase, domain 1"/>
    <property type="match status" value="1"/>
</dbReference>
<evidence type="ECO:0000259" key="7">
    <source>
        <dbReference type="Pfam" id="PF00266"/>
    </source>
</evidence>
<evidence type="ECO:0000256" key="5">
    <source>
        <dbReference type="ARBA" id="ARBA00050776"/>
    </source>
</evidence>
<dbReference type="GO" id="GO:0031071">
    <property type="term" value="F:cysteine desulfurase activity"/>
    <property type="evidence" value="ECO:0007669"/>
    <property type="project" value="UniProtKB-EC"/>
</dbReference>
<comment type="similarity">
    <text evidence="2">Belongs to the class-V pyridoxal-phosphate-dependent aminotransferase family. Csd subfamily.</text>
</comment>
<dbReference type="NCBIfam" id="TIGR01977">
    <property type="entry name" value="am_tr_V_EF2568"/>
    <property type="match status" value="1"/>
</dbReference>
<keyword evidence="8" id="KW-0808">Transferase</keyword>
<dbReference type="RefSeq" id="WP_055244299.1">
    <property type="nucleotide sequence ID" value="NZ_CABIWA010000007.1"/>
</dbReference>
<evidence type="ECO:0000256" key="1">
    <source>
        <dbReference type="ARBA" id="ARBA00001933"/>
    </source>
</evidence>
<dbReference type="PANTHER" id="PTHR43586">
    <property type="entry name" value="CYSTEINE DESULFURASE"/>
    <property type="match status" value="1"/>
</dbReference>
<dbReference type="InterPro" id="IPR010969">
    <property type="entry name" value="Cys_dSase-rel_unknwn_funct"/>
</dbReference>
<dbReference type="Pfam" id="PF00266">
    <property type="entry name" value="Aminotran_5"/>
    <property type="match status" value="1"/>
</dbReference>
<dbReference type="PIRSF" id="PIRSF005572">
    <property type="entry name" value="NifS"/>
    <property type="match status" value="1"/>
</dbReference>
<gene>
    <name evidence="8" type="primary">csd_1</name>
    <name evidence="8" type="ORF">ERS852551_00856</name>
</gene>
<evidence type="ECO:0000313" key="9">
    <source>
        <dbReference type="Proteomes" id="UP000095765"/>
    </source>
</evidence>
<evidence type="ECO:0000256" key="4">
    <source>
        <dbReference type="ARBA" id="ARBA00022898"/>
    </source>
</evidence>
<evidence type="ECO:0000256" key="2">
    <source>
        <dbReference type="ARBA" id="ARBA00010447"/>
    </source>
</evidence>
<dbReference type="Proteomes" id="UP000095765">
    <property type="component" value="Unassembled WGS sequence"/>
</dbReference>
<dbReference type="InterPro" id="IPR015424">
    <property type="entry name" value="PyrdxlP-dep_Trfase"/>
</dbReference>
<comment type="catalytic activity">
    <reaction evidence="5">
        <text>(sulfur carrier)-H + L-cysteine = (sulfur carrier)-SH + L-alanine</text>
        <dbReference type="Rhea" id="RHEA:43892"/>
        <dbReference type="Rhea" id="RHEA-COMP:14737"/>
        <dbReference type="Rhea" id="RHEA-COMP:14739"/>
        <dbReference type="ChEBI" id="CHEBI:29917"/>
        <dbReference type="ChEBI" id="CHEBI:35235"/>
        <dbReference type="ChEBI" id="CHEBI:57972"/>
        <dbReference type="ChEBI" id="CHEBI:64428"/>
        <dbReference type="EC" id="2.8.1.7"/>
    </reaction>
</comment>
<proteinExistence type="inferred from homology"/>